<sequence length="346" mass="37735">MEIKLRGGVSLAEQISFYRQLAVILRSGLPLLNALQLLQKHGSAKQMLLCYRLQQRLRRGSSMAQALAAEADCCTQLAVTLVAVGEESGELAMLLEQLADYYSRQLKLRRFVQRAVTYPAFLLLASFCVLLLFLLYILPVLADTYSAMGVLPMGTLALLLTLKDALLQQPLAALALTAGVAAALFLLGRRLLRCFLRSRLSGNFHGLLLEVRFCRLLALLLESGVGITRAVAIVTDTMDDEQYAGQLRLLNSRLKRGIAIEQAAGGAKELFSPLMLELVCVGASTGYLPQMLQEAVTAGEQRLQQQLGRLQELLVPLLLLVAAIIIAGIVCIVIGPLFEMLSAMPE</sequence>
<name>A0A1Q6RAR1_9FIRM</name>
<reference evidence="9 10" key="1">
    <citation type="journal article" date="2016" name="Nat. Biotechnol.">
        <title>Measurement of bacterial replication rates in microbial communities.</title>
        <authorList>
            <person name="Brown C.T."/>
            <person name="Olm M.R."/>
            <person name="Thomas B.C."/>
            <person name="Banfield J.F."/>
        </authorList>
    </citation>
    <scope>NUCLEOTIDE SEQUENCE [LARGE SCALE GENOMIC DNA]</scope>
    <source>
        <strain evidence="9">46_33</strain>
    </source>
</reference>
<keyword evidence="6 7" id="KW-0472">Membrane</keyword>
<evidence type="ECO:0000313" key="9">
    <source>
        <dbReference type="EMBL" id="OLA39439.1"/>
    </source>
</evidence>
<dbReference type="InterPro" id="IPR003004">
    <property type="entry name" value="GspF/PilC"/>
</dbReference>
<comment type="similarity">
    <text evidence="2">Belongs to the GSP F family.</text>
</comment>
<feature type="domain" description="Type II secretion system protein GspF" evidence="8">
    <location>
        <begin position="213"/>
        <end position="335"/>
    </location>
</feature>
<feature type="transmembrane region" description="Helical" evidence="7">
    <location>
        <begin position="313"/>
        <end position="338"/>
    </location>
</feature>
<feature type="domain" description="Type II secretion system protein GspF" evidence="8">
    <location>
        <begin position="17"/>
        <end position="139"/>
    </location>
</feature>
<keyword evidence="5 7" id="KW-1133">Transmembrane helix</keyword>
<dbReference type="Pfam" id="PF00482">
    <property type="entry name" value="T2SSF"/>
    <property type="match status" value="2"/>
</dbReference>
<dbReference type="RefSeq" id="WP_303679119.1">
    <property type="nucleotide sequence ID" value="NZ_MNTG01000001.1"/>
</dbReference>
<dbReference type="Gene3D" id="1.20.81.30">
    <property type="entry name" value="Type II secretion system (T2SS), domain F"/>
    <property type="match status" value="2"/>
</dbReference>
<feature type="transmembrane region" description="Helical" evidence="7">
    <location>
        <begin position="171"/>
        <end position="192"/>
    </location>
</feature>
<dbReference type="InterPro" id="IPR042094">
    <property type="entry name" value="T2SS_GspF_sf"/>
</dbReference>
<dbReference type="PANTHER" id="PTHR30012">
    <property type="entry name" value="GENERAL SECRETION PATHWAY PROTEIN"/>
    <property type="match status" value="1"/>
</dbReference>
<accession>A0A1Q6RAR1</accession>
<dbReference type="PANTHER" id="PTHR30012:SF0">
    <property type="entry name" value="TYPE II SECRETION SYSTEM PROTEIN F-RELATED"/>
    <property type="match status" value="1"/>
</dbReference>
<keyword evidence="4 7" id="KW-0812">Transmembrane</keyword>
<keyword evidence="3" id="KW-1003">Cell membrane</keyword>
<evidence type="ECO:0000256" key="2">
    <source>
        <dbReference type="ARBA" id="ARBA00005745"/>
    </source>
</evidence>
<dbReference type="PRINTS" id="PR00812">
    <property type="entry name" value="BCTERIALGSPF"/>
</dbReference>
<dbReference type="InterPro" id="IPR018076">
    <property type="entry name" value="T2SS_GspF_dom"/>
</dbReference>
<comment type="caution">
    <text evidence="9">The sequence shown here is derived from an EMBL/GenBank/DDBJ whole genome shotgun (WGS) entry which is preliminary data.</text>
</comment>
<evidence type="ECO:0000256" key="4">
    <source>
        <dbReference type="ARBA" id="ARBA00022692"/>
    </source>
</evidence>
<evidence type="ECO:0000256" key="1">
    <source>
        <dbReference type="ARBA" id="ARBA00004651"/>
    </source>
</evidence>
<comment type="subcellular location">
    <subcellularLocation>
        <location evidence="1">Cell membrane</location>
        <topology evidence="1">Multi-pass membrane protein</topology>
    </subcellularLocation>
</comment>
<dbReference type="STRING" id="626940.BHW43_00660"/>
<evidence type="ECO:0000256" key="7">
    <source>
        <dbReference type="SAM" id="Phobius"/>
    </source>
</evidence>
<evidence type="ECO:0000256" key="6">
    <source>
        <dbReference type="ARBA" id="ARBA00023136"/>
    </source>
</evidence>
<proteinExistence type="inferred from homology"/>
<evidence type="ECO:0000259" key="8">
    <source>
        <dbReference type="Pfam" id="PF00482"/>
    </source>
</evidence>
<dbReference type="Proteomes" id="UP000186777">
    <property type="component" value="Unassembled WGS sequence"/>
</dbReference>
<dbReference type="GO" id="GO:0005886">
    <property type="term" value="C:plasma membrane"/>
    <property type="evidence" value="ECO:0007669"/>
    <property type="project" value="UniProtKB-SubCell"/>
</dbReference>
<evidence type="ECO:0000256" key="3">
    <source>
        <dbReference type="ARBA" id="ARBA00022475"/>
    </source>
</evidence>
<protein>
    <recommendedName>
        <fullName evidence="8">Type II secretion system protein GspF domain-containing protein</fullName>
    </recommendedName>
</protein>
<dbReference type="EMBL" id="MNTG01000001">
    <property type="protein sequence ID" value="OLA39439.1"/>
    <property type="molecule type" value="Genomic_DNA"/>
</dbReference>
<organism evidence="9 10">
    <name type="scientific">Phascolarctobacterium succinatutens</name>
    <dbReference type="NCBI Taxonomy" id="626940"/>
    <lineage>
        <taxon>Bacteria</taxon>
        <taxon>Bacillati</taxon>
        <taxon>Bacillota</taxon>
        <taxon>Negativicutes</taxon>
        <taxon>Acidaminococcales</taxon>
        <taxon>Acidaminococcaceae</taxon>
        <taxon>Phascolarctobacterium</taxon>
    </lineage>
</organism>
<gene>
    <name evidence="9" type="ORF">BHW43_00660</name>
</gene>
<dbReference type="AlphaFoldDB" id="A0A1Q6RAR1"/>
<feature type="transmembrane region" description="Helical" evidence="7">
    <location>
        <begin position="115"/>
        <end position="138"/>
    </location>
</feature>
<evidence type="ECO:0000313" key="10">
    <source>
        <dbReference type="Proteomes" id="UP000186777"/>
    </source>
</evidence>
<evidence type="ECO:0000256" key="5">
    <source>
        <dbReference type="ARBA" id="ARBA00022989"/>
    </source>
</evidence>